<feature type="region of interest" description="Disordered" evidence="1">
    <location>
        <begin position="666"/>
        <end position="714"/>
    </location>
</feature>
<feature type="compositionally biased region" description="Polar residues" evidence="1">
    <location>
        <begin position="673"/>
        <end position="685"/>
    </location>
</feature>
<dbReference type="AlphaFoldDB" id="A0A9P5NTD0"/>
<dbReference type="EMBL" id="JADNYJ010000032">
    <property type="protein sequence ID" value="KAF8903160.1"/>
    <property type="molecule type" value="Genomic_DNA"/>
</dbReference>
<protein>
    <submittedName>
        <fullName evidence="2">Uncharacterized protein</fullName>
    </submittedName>
</protein>
<keyword evidence="3" id="KW-1185">Reference proteome</keyword>
<gene>
    <name evidence="2" type="ORF">CPB84DRAFT_1728604</name>
</gene>
<feature type="region of interest" description="Disordered" evidence="1">
    <location>
        <begin position="750"/>
        <end position="769"/>
    </location>
</feature>
<feature type="compositionally biased region" description="Basic residues" evidence="1">
    <location>
        <begin position="686"/>
        <end position="696"/>
    </location>
</feature>
<dbReference type="OrthoDB" id="270318at2759"/>
<proteinExistence type="predicted"/>
<evidence type="ECO:0000256" key="1">
    <source>
        <dbReference type="SAM" id="MobiDB-lite"/>
    </source>
</evidence>
<feature type="compositionally biased region" description="Basic residues" evidence="1">
    <location>
        <begin position="822"/>
        <end position="832"/>
    </location>
</feature>
<sequence length="832" mass="94947">MERLCDEILQLIFYELVDPSPLTRVSQRFYRFSQDPYVRAHYFLNHYGPGEAVYYALGRGKVVTERVLDILLSSGAHLSRYLVQIAVHHYFYTQAHFIKTHWVRHVSLGVMSHFLKLAAERYGEISFAKGDDDGTTFSIFLKENRLPPSLKTVTWETIKTLMETYNFIPFSNRDPIMSQFPLALAVEPRLLPCAVANGFSLDPKYRDFVFRKMFERPSSSSETRAEDIAESVRELCKLDPLMFVTRTVAAEICMEAKANEVGYAALKLLDNSGHLRFDLSVLIEDLLRTFLKTRSISSAVTGETLLYLFSEFPSSDVSVRLVMLLLVFLSAEDTRMSTTAIKAKLDLLGLTPVTKRDIFNVLVNPFVEKFNTIMNFARAEVSTTDEGSKGMSPIEIEALVEEVADKCLEIACKGKLLRRLHELFPALKSSLAPLIVEKYRINIEDLPSWEADSYQPYTSTLCLDFLNYDMGEVHTPASLMPERRKIESVDGENMEVDGTYTDIKPAMEDIQSPGTEGASDLGIITQESLTTMIRHDEATPVRSRRRIFYSYAPYGTNSKLSYPQDPLPVGRWAKSVYDAKSSVMAVFMTHAVLNDNTGMLHHYVIYNDPSNPHRVPITFKHFQLLARLGRPPNFYLWNGIEAGAQFYMDENDYLSTSDIAKNSISKQEVKAEVSQNLPPSPGHSSTNHRGKKRPRRSAAQSVRSYAVPSSDDETIAEDALSHEDDQMRSRATNLQMWIKHLSQLLKVETHKHAEKKKQLEKDASPENSEKKFKFQKNDFVRSLTVNLRNLRKLESETRLSNKFNHEEFMPDNSDYDDDYSSRRTKRRKTTSA</sequence>
<evidence type="ECO:0000313" key="2">
    <source>
        <dbReference type="EMBL" id="KAF8903160.1"/>
    </source>
</evidence>
<name>A0A9P5NTD0_GYMJU</name>
<comment type="caution">
    <text evidence="2">The sequence shown here is derived from an EMBL/GenBank/DDBJ whole genome shotgun (WGS) entry which is preliminary data.</text>
</comment>
<reference evidence="2" key="1">
    <citation type="submission" date="2020-11" db="EMBL/GenBank/DDBJ databases">
        <authorList>
            <consortium name="DOE Joint Genome Institute"/>
            <person name="Ahrendt S."/>
            <person name="Riley R."/>
            <person name="Andreopoulos W."/>
            <person name="LaButti K."/>
            <person name="Pangilinan J."/>
            <person name="Ruiz-duenas F.J."/>
            <person name="Barrasa J.M."/>
            <person name="Sanchez-Garcia M."/>
            <person name="Camarero S."/>
            <person name="Miyauchi S."/>
            <person name="Serrano A."/>
            <person name="Linde D."/>
            <person name="Babiker R."/>
            <person name="Drula E."/>
            <person name="Ayuso-Fernandez I."/>
            <person name="Pacheco R."/>
            <person name="Padilla G."/>
            <person name="Ferreira P."/>
            <person name="Barriuso J."/>
            <person name="Kellner H."/>
            <person name="Castanera R."/>
            <person name="Alfaro M."/>
            <person name="Ramirez L."/>
            <person name="Pisabarro A.G."/>
            <person name="Kuo A."/>
            <person name="Tritt A."/>
            <person name="Lipzen A."/>
            <person name="He G."/>
            <person name="Yan M."/>
            <person name="Ng V."/>
            <person name="Cullen D."/>
            <person name="Martin F."/>
            <person name="Rosso M.-N."/>
            <person name="Henrissat B."/>
            <person name="Hibbett D."/>
            <person name="Martinez A.T."/>
            <person name="Grigoriev I.V."/>
        </authorList>
    </citation>
    <scope>NUCLEOTIDE SEQUENCE</scope>
    <source>
        <strain evidence="2">AH 44721</strain>
    </source>
</reference>
<accession>A0A9P5NTD0</accession>
<dbReference type="Proteomes" id="UP000724874">
    <property type="component" value="Unassembled WGS sequence"/>
</dbReference>
<feature type="region of interest" description="Disordered" evidence="1">
    <location>
        <begin position="794"/>
        <end position="832"/>
    </location>
</feature>
<feature type="compositionally biased region" description="Basic and acidic residues" evidence="1">
    <location>
        <begin position="794"/>
        <end position="808"/>
    </location>
</feature>
<evidence type="ECO:0000313" key="3">
    <source>
        <dbReference type="Proteomes" id="UP000724874"/>
    </source>
</evidence>
<organism evidence="2 3">
    <name type="scientific">Gymnopilus junonius</name>
    <name type="common">Spectacular rustgill mushroom</name>
    <name type="synonym">Gymnopilus spectabilis subsp. junonius</name>
    <dbReference type="NCBI Taxonomy" id="109634"/>
    <lineage>
        <taxon>Eukaryota</taxon>
        <taxon>Fungi</taxon>
        <taxon>Dikarya</taxon>
        <taxon>Basidiomycota</taxon>
        <taxon>Agaricomycotina</taxon>
        <taxon>Agaricomycetes</taxon>
        <taxon>Agaricomycetidae</taxon>
        <taxon>Agaricales</taxon>
        <taxon>Agaricineae</taxon>
        <taxon>Hymenogastraceae</taxon>
        <taxon>Gymnopilus</taxon>
    </lineage>
</organism>